<evidence type="ECO:0000256" key="4">
    <source>
        <dbReference type="ARBA" id="ARBA00022679"/>
    </source>
</evidence>
<dbReference type="SMART" id="SM00091">
    <property type="entry name" value="PAS"/>
    <property type="match status" value="1"/>
</dbReference>
<dbReference type="PROSITE" id="PS50109">
    <property type="entry name" value="HIS_KIN"/>
    <property type="match status" value="1"/>
</dbReference>
<dbReference type="eggNOG" id="COG2202">
    <property type="taxonomic scope" value="Bacteria"/>
</dbReference>
<feature type="transmembrane region" description="Helical" evidence="7">
    <location>
        <begin position="200"/>
        <end position="218"/>
    </location>
</feature>
<dbReference type="InterPro" id="IPR003661">
    <property type="entry name" value="HisK_dim/P_dom"/>
</dbReference>
<dbReference type="RefSeq" id="WP_006584402.1">
    <property type="nucleotide sequence ID" value="NZ_CM001377.1"/>
</dbReference>
<evidence type="ECO:0000313" key="12">
    <source>
        <dbReference type="Proteomes" id="UP000005730"/>
    </source>
</evidence>
<dbReference type="InterPro" id="IPR036890">
    <property type="entry name" value="HATPase_C_sf"/>
</dbReference>
<dbReference type="InterPro" id="IPR005467">
    <property type="entry name" value="His_kinase_dom"/>
</dbReference>
<dbReference type="InterPro" id="IPR004358">
    <property type="entry name" value="Sig_transdc_His_kin-like_C"/>
</dbReference>
<dbReference type="PROSITE" id="PS50112">
    <property type="entry name" value="PAS"/>
    <property type="match status" value="1"/>
</dbReference>
<dbReference type="SMART" id="SM00388">
    <property type="entry name" value="HisKA"/>
    <property type="match status" value="1"/>
</dbReference>
<protein>
    <recommendedName>
        <fullName evidence="2">histidine kinase</fullName>
        <ecNumber evidence="2">2.7.13.3</ecNumber>
    </recommendedName>
</protein>
<dbReference type="SUPFAM" id="SSF55785">
    <property type="entry name" value="PYP-like sensor domain (PAS domain)"/>
    <property type="match status" value="1"/>
</dbReference>
<dbReference type="InterPro" id="IPR013655">
    <property type="entry name" value="PAS_fold_3"/>
</dbReference>
<dbReference type="CDD" id="cd00130">
    <property type="entry name" value="PAS"/>
    <property type="match status" value="1"/>
</dbReference>
<dbReference type="NCBIfam" id="TIGR00229">
    <property type="entry name" value="sensory_box"/>
    <property type="match status" value="1"/>
</dbReference>
<proteinExistence type="predicted"/>
<dbReference type="GO" id="GO:0000155">
    <property type="term" value="F:phosphorelay sensor kinase activity"/>
    <property type="evidence" value="ECO:0007669"/>
    <property type="project" value="InterPro"/>
</dbReference>
<accession>H0UR71</accession>
<dbReference type="InterPro" id="IPR036097">
    <property type="entry name" value="HisK_dim/P_sf"/>
</dbReference>
<dbReference type="AlphaFoldDB" id="H0UR71"/>
<dbReference type="PANTHER" id="PTHR43711:SF29">
    <property type="entry name" value="HISTIDINE KINASE"/>
    <property type="match status" value="1"/>
</dbReference>
<dbReference type="SMART" id="SM00387">
    <property type="entry name" value="HATPase_c"/>
    <property type="match status" value="1"/>
</dbReference>
<name>H0UR71_9BACT</name>
<keyword evidence="6" id="KW-0902">Two-component regulatory system</keyword>
<dbReference type="InterPro" id="IPR000014">
    <property type="entry name" value="PAS"/>
</dbReference>
<dbReference type="PRINTS" id="PR00344">
    <property type="entry name" value="BCTRLSENSOR"/>
</dbReference>
<dbReference type="InterPro" id="IPR050736">
    <property type="entry name" value="Sensor_HK_Regulatory"/>
</dbReference>
<organism evidence="11 12">
    <name type="scientific">Thermanaerovibrio velox DSM 12556</name>
    <dbReference type="NCBI Taxonomy" id="926567"/>
    <lineage>
        <taxon>Bacteria</taxon>
        <taxon>Thermotogati</taxon>
        <taxon>Synergistota</taxon>
        <taxon>Synergistia</taxon>
        <taxon>Synergistales</taxon>
        <taxon>Synergistaceae</taxon>
        <taxon>Thermanaerovibrio</taxon>
    </lineage>
</organism>
<dbReference type="InterPro" id="IPR000700">
    <property type="entry name" value="PAS-assoc_C"/>
</dbReference>
<evidence type="ECO:0000259" key="10">
    <source>
        <dbReference type="PROSITE" id="PS50113"/>
    </source>
</evidence>
<feature type="domain" description="PAS" evidence="9">
    <location>
        <begin position="231"/>
        <end position="299"/>
    </location>
</feature>
<keyword evidence="7" id="KW-1133">Transmembrane helix</keyword>
<evidence type="ECO:0000256" key="2">
    <source>
        <dbReference type="ARBA" id="ARBA00012438"/>
    </source>
</evidence>
<dbReference type="eggNOG" id="COG2205">
    <property type="taxonomic scope" value="Bacteria"/>
</dbReference>
<dbReference type="HOGENOM" id="CLU_408778_0_0_0"/>
<dbReference type="InterPro" id="IPR035965">
    <property type="entry name" value="PAS-like_dom_sf"/>
</dbReference>
<keyword evidence="5" id="KW-0418">Kinase</keyword>
<evidence type="ECO:0000256" key="5">
    <source>
        <dbReference type="ARBA" id="ARBA00022777"/>
    </source>
</evidence>
<dbReference type="STRING" id="926567.TheveDRAFT_1790"/>
<dbReference type="Pfam" id="PF02518">
    <property type="entry name" value="HATPase_c"/>
    <property type="match status" value="1"/>
</dbReference>
<keyword evidence="7" id="KW-0472">Membrane</keyword>
<evidence type="ECO:0000256" key="1">
    <source>
        <dbReference type="ARBA" id="ARBA00000085"/>
    </source>
</evidence>
<dbReference type="EC" id="2.7.13.3" evidence="2"/>
<gene>
    <name evidence="11" type="ORF">TheveDRAFT_1790</name>
</gene>
<feature type="domain" description="Histidine kinase" evidence="8">
    <location>
        <begin position="374"/>
        <end position="597"/>
    </location>
</feature>
<evidence type="ECO:0000259" key="8">
    <source>
        <dbReference type="PROSITE" id="PS50109"/>
    </source>
</evidence>
<dbReference type="SUPFAM" id="SSF55874">
    <property type="entry name" value="ATPase domain of HSP90 chaperone/DNA topoisomerase II/histidine kinase"/>
    <property type="match status" value="1"/>
</dbReference>
<dbReference type="InterPro" id="IPR003594">
    <property type="entry name" value="HATPase_dom"/>
</dbReference>
<keyword evidence="3" id="KW-0597">Phosphoprotein</keyword>
<evidence type="ECO:0000313" key="11">
    <source>
        <dbReference type="EMBL" id="EHM10908.1"/>
    </source>
</evidence>
<dbReference type="Pfam" id="PF08447">
    <property type="entry name" value="PAS_3"/>
    <property type="match status" value="1"/>
</dbReference>
<evidence type="ECO:0000256" key="7">
    <source>
        <dbReference type="SAM" id="Phobius"/>
    </source>
</evidence>
<reference evidence="11 12" key="1">
    <citation type="submission" date="2011-10" db="EMBL/GenBank/DDBJ databases">
        <title>The Noncontiguous Finished genome of Thermanaerovibrio velox DSM 12556.</title>
        <authorList>
            <consortium name="US DOE Joint Genome Institute (JGI-PGF)"/>
            <person name="Lucas S."/>
            <person name="Copeland A."/>
            <person name="Lapidus A."/>
            <person name="Glavina del Rio T."/>
            <person name="Dalin E."/>
            <person name="Tice H."/>
            <person name="Bruce D."/>
            <person name="Goodwin L."/>
            <person name="Pitluck S."/>
            <person name="Peters L."/>
            <person name="Mikhailova N."/>
            <person name="Teshima H."/>
            <person name="Kyrpides N."/>
            <person name="Mavromatis K."/>
            <person name="Ivanova N."/>
            <person name="Markowitz V."/>
            <person name="Cheng J.-F."/>
            <person name="Hugenholtz P."/>
            <person name="Woyke T."/>
            <person name="Wu D."/>
            <person name="Spring S."/>
            <person name="Brambilla E.-M."/>
            <person name="Klenk H.-P."/>
            <person name="Eisen J.A."/>
        </authorList>
    </citation>
    <scope>NUCLEOTIDE SEQUENCE [LARGE SCALE GENOMIC DNA]</scope>
    <source>
        <strain evidence="11 12">DSM 12556</strain>
    </source>
</reference>
<dbReference type="SUPFAM" id="SSF47384">
    <property type="entry name" value="Homodimeric domain of signal transducing histidine kinase"/>
    <property type="match status" value="1"/>
</dbReference>
<keyword evidence="12" id="KW-1185">Reference proteome</keyword>
<evidence type="ECO:0000259" key="9">
    <source>
        <dbReference type="PROSITE" id="PS50112"/>
    </source>
</evidence>
<dbReference type="PANTHER" id="PTHR43711">
    <property type="entry name" value="TWO-COMPONENT HISTIDINE KINASE"/>
    <property type="match status" value="1"/>
</dbReference>
<dbReference type="CDD" id="cd00082">
    <property type="entry name" value="HisKA"/>
    <property type="match status" value="1"/>
</dbReference>
<sequence>MTIDKRRLSHFKARAAAAVAVYLLGALVFARWTYVQNVKTQMTQVDKQMLIAANALKHMLTEDFHDRAVGRDSISLEEEMLYRRRFNRFAQEGGFIYVYTLAEKDGKFYFSAPTVTEEEAKERKRWYFHPYEDIPKEFMEAFRSGKPAFVTYHDQWGSFRSVAVPEVSPGGRRYLACVDYDITGLLAMARREALKALAEALYFSLLFLPALWAILSLLKGMREEMDHIESMKERLRMAVESTDLAIWDIDLRSGRWTVNDQYRRIFGYDLDDIPNWLDTVHPEDRERVFRTWEDHLNGLTEKYECEFRKRSAFSDYLWVMDHGKVFERDDKGRPLRAVGAVKDVTPRRLAEQMLRSAKEQAEAEAKSRSRLVSRVSHEIRTPLNSILGYADLLKGRAQALGLSPEVMEWVDTIYRSGYHLLSVVEEILDMSAVEAGKLKVNSEAFDLRDLLSDVERMMSLGASKKGLDLRVRTLRSLPERISADRGKLRQVMINLLGNAVKFTSEGEVVMEVWMESILDKGYSKAGTLCVRVKDTGPGVAPAIRDSLFQPFEKYGSQGGAGLGLAISYSFAAAMGGSLSLEDSPKGASFLLKVPVDILDHSSIPQEVDVTEPELTEEERARLMDALKSGDRDEIQRAVQGVGNEATRNLLMGFFASYDHASMMEIAEGSGGD</sequence>
<dbReference type="PROSITE" id="PS50113">
    <property type="entry name" value="PAC"/>
    <property type="match status" value="1"/>
</dbReference>
<dbReference type="Pfam" id="PF00512">
    <property type="entry name" value="HisKA"/>
    <property type="match status" value="1"/>
</dbReference>
<dbReference type="Gene3D" id="3.30.450.20">
    <property type="entry name" value="PAS domain"/>
    <property type="match status" value="1"/>
</dbReference>
<feature type="domain" description="PAC" evidence="10">
    <location>
        <begin position="303"/>
        <end position="356"/>
    </location>
</feature>
<evidence type="ECO:0000256" key="3">
    <source>
        <dbReference type="ARBA" id="ARBA00022553"/>
    </source>
</evidence>
<keyword evidence="7" id="KW-0812">Transmembrane</keyword>
<dbReference type="EMBL" id="CM001377">
    <property type="protein sequence ID" value="EHM10908.1"/>
    <property type="molecule type" value="Genomic_DNA"/>
</dbReference>
<comment type="catalytic activity">
    <reaction evidence="1">
        <text>ATP + protein L-histidine = ADP + protein N-phospho-L-histidine.</text>
        <dbReference type="EC" id="2.7.13.3"/>
    </reaction>
</comment>
<dbReference type="Proteomes" id="UP000005730">
    <property type="component" value="Chromosome"/>
</dbReference>
<dbReference type="Gene3D" id="1.10.287.130">
    <property type="match status" value="1"/>
</dbReference>
<keyword evidence="4" id="KW-0808">Transferase</keyword>
<dbReference type="Gene3D" id="3.30.565.10">
    <property type="entry name" value="Histidine kinase-like ATPase, C-terminal domain"/>
    <property type="match status" value="1"/>
</dbReference>
<evidence type="ECO:0000256" key="6">
    <source>
        <dbReference type="ARBA" id="ARBA00023012"/>
    </source>
</evidence>